<dbReference type="SMART" id="SM00437">
    <property type="entry name" value="TOP1Ac"/>
    <property type="match status" value="1"/>
</dbReference>
<dbReference type="Pfam" id="PF01131">
    <property type="entry name" value="Topoisom_bac"/>
    <property type="match status" value="1"/>
</dbReference>
<evidence type="ECO:0000256" key="5">
    <source>
        <dbReference type="ARBA" id="ARBA00023125"/>
    </source>
</evidence>
<dbReference type="EC" id="5.6.2.1" evidence="3"/>
<protein>
    <recommendedName>
        <fullName evidence="3">DNA topoisomerase</fullName>
        <ecNumber evidence="3">5.6.2.1</ecNumber>
    </recommendedName>
</protein>
<dbReference type="SMART" id="SM00493">
    <property type="entry name" value="TOPRIM"/>
    <property type="match status" value="1"/>
</dbReference>
<evidence type="ECO:0000259" key="8">
    <source>
        <dbReference type="PROSITE" id="PS52039"/>
    </source>
</evidence>
<evidence type="ECO:0000259" key="7">
    <source>
        <dbReference type="PROSITE" id="PS50880"/>
    </source>
</evidence>
<dbReference type="PROSITE" id="PS00396">
    <property type="entry name" value="TOPO_IA_1"/>
    <property type="match status" value="1"/>
</dbReference>
<dbReference type="InterPro" id="IPR023406">
    <property type="entry name" value="Topo_IA_AS"/>
</dbReference>
<dbReference type="InterPro" id="IPR000380">
    <property type="entry name" value="Topo_IA"/>
</dbReference>
<dbReference type="Gene3D" id="1.10.290.10">
    <property type="entry name" value="Topoisomerase I, domain 4"/>
    <property type="match status" value="1"/>
</dbReference>
<evidence type="ECO:0000256" key="3">
    <source>
        <dbReference type="ARBA" id="ARBA00012891"/>
    </source>
</evidence>
<dbReference type="InterPro" id="IPR013826">
    <property type="entry name" value="Topo_IA_cen_sub3"/>
</dbReference>
<dbReference type="InterPro" id="IPR013824">
    <property type="entry name" value="Topo_IA_cen_sub1"/>
</dbReference>
<dbReference type="InterPro" id="IPR006171">
    <property type="entry name" value="TOPRIM_dom"/>
</dbReference>
<dbReference type="GO" id="GO:0006265">
    <property type="term" value="P:DNA topological change"/>
    <property type="evidence" value="ECO:0007669"/>
    <property type="project" value="InterPro"/>
</dbReference>
<dbReference type="PANTHER" id="PTHR42785:SF1">
    <property type="entry name" value="DNA TOPOISOMERASE"/>
    <property type="match status" value="1"/>
</dbReference>
<comment type="catalytic activity">
    <reaction evidence="1">
        <text>ATP-independent breakage of single-stranded DNA, followed by passage and rejoining.</text>
        <dbReference type="EC" id="5.6.2.1"/>
    </reaction>
</comment>
<evidence type="ECO:0000313" key="9">
    <source>
        <dbReference type="EMBL" id="QHS80133.1"/>
    </source>
</evidence>
<evidence type="ECO:0000256" key="4">
    <source>
        <dbReference type="ARBA" id="ARBA00023029"/>
    </source>
</evidence>
<feature type="domain" description="Topo IA-type catalytic" evidence="8">
    <location>
        <begin position="131"/>
        <end position="585"/>
    </location>
</feature>
<dbReference type="PRINTS" id="PR00417">
    <property type="entry name" value="PRTPISMRASEI"/>
</dbReference>
<sequence length="775" mass="89324">MTKLVIVESPAKCRKIESYLGKGYKCVASFGHIRQLGGPKDGLKCIDFDNNFKPSFVLLGNKKKYISNLTNHIKKASEVILATDDDREGEAIAWHICKVFKLSIENTKRIIFHEITKQAIQNAVANPIRLDMNKVYAQQSRQILDKIVGFKLSPLLYNYISKKPKHGLSAGRCQTPALRIVFDNQAEIDKSPGKKVYDTIGIFTKINLPFKLNHNHNTEDKIGTFLETSANHDHIFSLSKVREGVEKKQPLPFTTCTLQQKASNYFGYSPKRTMRLAQTLYENGYITYMRTDSKKYSKEFIELAKKFIMSNYGKNYVNKSVNKLANNVKESKTEKKAPLAQEAHEAIRPTKIETKTVSQLPNPEQKLYKLIWENTIESCMSPAIYSSITANISAPEKYKYKYSVEIVIFLGWQIVCGALTHEPKIYKLLNEIKKGTIMKYKKITSKLTLKELKTHFTEARLVQMLEKKGIGRPSTFSNLISKIQDRDYVKKQDVNGKEIKCTDFELIDSEITENETKRIFGNEKNKLVLQPLGKLVIEYLIKNFDNLFVYDYTKSMEDTLDLISNGKYVWHKLCKNCNNEIESLTKNIDKSHKAMFQIDEQHTYLIGKYGPCIKKEENGKTSFLPIKKNIDLDKLRQGEYTLKDLVDTNKSSSNGRKLGEYKDNDVILRNGKFGLYVNYNNKNYSVKLLSKNIDEIDLNDIIPVLDGKKSLSNPNILHVFDDTLSIRKGKFGPYIFYKAEYMKKPKFMNFKGKDWKNDFNNMDDLRSWISSEFQV</sequence>
<dbReference type="EMBL" id="MN740675">
    <property type="protein sequence ID" value="QHS80133.1"/>
    <property type="molecule type" value="Genomic_DNA"/>
</dbReference>
<dbReference type="GO" id="GO:0003917">
    <property type="term" value="F:DNA topoisomerase type I (single strand cut, ATP-independent) activity"/>
    <property type="evidence" value="ECO:0007669"/>
    <property type="project" value="UniProtKB-EC"/>
</dbReference>
<feature type="domain" description="Toprim" evidence="7">
    <location>
        <begin position="2"/>
        <end position="115"/>
    </location>
</feature>
<dbReference type="Gene3D" id="3.40.50.140">
    <property type="match status" value="1"/>
</dbReference>
<dbReference type="AlphaFoldDB" id="A0A6C0AKY5"/>
<dbReference type="GO" id="GO:0003677">
    <property type="term" value="F:DNA binding"/>
    <property type="evidence" value="ECO:0007669"/>
    <property type="project" value="UniProtKB-KW"/>
</dbReference>
<name>A0A6C0AKY5_9ZZZZ</name>
<keyword evidence="5" id="KW-0238">DNA-binding</keyword>
<dbReference type="Gene3D" id="2.60.510.20">
    <property type="match status" value="1"/>
</dbReference>
<keyword evidence="4" id="KW-0799">Topoisomerase</keyword>
<dbReference type="Gene3D" id="1.10.460.10">
    <property type="entry name" value="Topoisomerase I, domain 2"/>
    <property type="match status" value="2"/>
</dbReference>
<dbReference type="InterPro" id="IPR023405">
    <property type="entry name" value="Topo_IA_core_domain"/>
</dbReference>
<dbReference type="PANTHER" id="PTHR42785">
    <property type="entry name" value="DNA TOPOISOMERASE, TYPE IA, CORE"/>
    <property type="match status" value="1"/>
</dbReference>
<evidence type="ECO:0000256" key="1">
    <source>
        <dbReference type="ARBA" id="ARBA00000213"/>
    </source>
</evidence>
<dbReference type="SMART" id="SM00436">
    <property type="entry name" value="TOP1Bc"/>
    <property type="match status" value="1"/>
</dbReference>
<reference evidence="9" key="1">
    <citation type="journal article" date="2020" name="Nature">
        <title>Giant virus diversity and host interactions through global metagenomics.</title>
        <authorList>
            <person name="Schulz F."/>
            <person name="Roux S."/>
            <person name="Paez-Espino D."/>
            <person name="Jungbluth S."/>
            <person name="Walsh D.A."/>
            <person name="Denef V.J."/>
            <person name="McMahon K.D."/>
            <person name="Konstantinidis K.T."/>
            <person name="Eloe-Fadrosh E.A."/>
            <person name="Kyrpides N.C."/>
            <person name="Woyke T."/>
        </authorList>
    </citation>
    <scope>NUCLEOTIDE SEQUENCE</scope>
    <source>
        <strain evidence="9">GVMAG-S-1039698-54</strain>
    </source>
</reference>
<dbReference type="SUPFAM" id="SSF56712">
    <property type="entry name" value="Prokaryotic type I DNA topoisomerase"/>
    <property type="match status" value="1"/>
</dbReference>
<proteinExistence type="inferred from homology"/>
<comment type="similarity">
    <text evidence="2">Belongs to the type IA topoisomerase family.</text>
</comment>
<evidence type="ECO:0000256" key="2">
    <source>
        <dbReference type="ARBA" id="ARBA00009446"/>
    </source>
</evidence>
<keyword evidence="6" id="KW-0413">Isomerase</keyword>
<dbReference type="InterPro" id="IPR013497">
    <property type="entry name" value="Topo_IA_cen"/>
</dbReference>
<accession>A0A6C0AKY5</accession>
<dbReference type="InterPro" id="IPR003602">
    <property type="entry name" value="Topo_IA_DNA-bd_dom"/>
</dbReference>
<dbReference type="PROSITE" id="PS52039">
    <property type="entry name" value="TOPO_IA_2"/>
    <property type="match status" value="1"/>
</dbReference>
<organism evidence="9">
    <name type="scientific">viral metagenome</name>
    <dbReference type="NCBI Taxonomy" id="1070528"/>
    <lineage>
        <taxon>unclassified sequences</taxon>
        <taxon>metagenomes</taxon>
        <taxon>organismal metagenomes</taxon>
    </lineage>
</organism>
<evidence type="ECO:0000256" key="6">
    <source>
        <dbReference type="ARBA" id="ARBA00023235"/>
    </source>
</evidence>
<dbReference type="Pfam" id="PF01751">
    <property type="entry name" value="Toprim"/>
    <property type="match status" value="1"/>
</dbReference>
<dbReference type="InterPro" id="IPR003601">
    <property type="entry name" value="Topo_IA_2"/>
</dbReference>
<dbReference type="CDD" id="cd00186">
    <property type="entry name" value="TOP1Ac"/>
    <property type="match status" value="1"/>
</dbReference>
<dbReference type="PROSITE" id="PS50880">
    <property type="entry name" value="TOPRIM"/>
    <property type="match status" value="1"/>
</dbReference>